<dbReference type="Gene3D" id="3.40.50.2000">
    <property type="entry name" value="Glycogen Phosphorylase B"/>
    <property type="match status" value="2"/>
</dbReference>
<dbReference type="PANTHER" id="PTHR12526:SF622">
    <property type="entry name" value="GLYCOSYLTRANSFERASE (GROUP I)"/>
    <property type="match status" value="1"/>
</dbReference>
<dbReference type="AlphaFoldDB" id="A0A0W8FI90"/>
<evidence type="ECO:0000259" key="2">
    <source>
        <dbReference type="Pfam" id="PF13439"/>
    </source>
</evidence>
<dbReference type="SUPFAM" id="SSF53756">
    <property type="entry name" value="UDP-Glycosyltransferase/glycogen phosphorylase"/>
    <property type="match status" value="1"/>
</dbReference>
<proteinExistence type="predicted"/>
<dbReference type="GO" id="GO:0016740">
    <property type="term" value="F:transferase activity"/>
    <property type="evidence" value="ECO:0007669"/>
    <property type="project" value="UniProtKB-KW"/>
</dbReference>
<comment type="caution">
    <text evidence="3">The sequence shown here is derived from an EMBL/GenBank/DDBJ whole genome shotgun (WGS) entry which is preliminary data.</text>
</comment>
<dbReference type="PANTHER" id="PTHR12526">
    <property type="entry name" value="GLYCOSYLTRANSFERASE"/>
    <property type="match status" value="1"/>
</dbReference>
<organism evidence="3">
    <name type="scientific">hydrocarbon metagenome</name>
    <dbReference type="NCBI Taxonomy" id="938273"/>
    <lineage>
        <taxon>unclassified sequences</taxon>
        <taxon>metagenomes</taxon>
        <taxon>ecological metagenomes</taxon>
    </lineage>
</organism>
<feature type="region of interest" description="Disordered" evidence="1">
    <location>
        <begin position="22"/>
        <end position="44"/>
    </location>
</feature>
<sequence length="435" mass="48989">MGAYVREARILLSSTRIVSSYNTGPPAVQDRSGRANAPMPHPKRYDQDSRIAMNILLISTCDYLHHPVPSRHHAIFEELATRHAVHVPHFHVSQGEARETRLTVHEATRFPVQKPLLHYTLNAPCHYRVIREIIRDHGIDLVTGAHVLAGTAMVRAARKYGVPVVFDLSDWFPDSAAAYYRNRGLVWLIRNGVYAITRYNLDHSDRITTVSPGLVTKLRRLGYETTLVTNGVDTDFFKPMDGRQQRAALGIDADAFVIGFAGAVERWYALDELIRALPAILERRDDACLLIVGGSLFTDYQDELKRLAARLGVADRVVFTGTVAYRALPAYIAPMDVCTIPLAPPQWVDIALPNKFFEYSACGKPILSTPIPDVIGMGGGHLFIYRDRDEFVRITGELMERSPRYDIRIEEHSWKNKAREFEAIFTSVLAEKGSR</sequence>
<evidence type="ECO:0000313" key="3">
    <source>
        <dbReference type="EMBL" id="KUG20569.1"/>
    </source>
</evidence>
<name>A0A0W8FI90_9ZZZZ</name>
<gene>
    <name evidence="3" type="ORF">ASZ90_009692</name>
</gene>
<feature type="domain" description="Glycosyltransferase subfamily 4-like N-terminal" evidence="2">
    <location>
        <begin position="77"/>
        <end position="235"/>
    </location>
</feature>
<protein>
    <submittedName>
        <fullName evidence="3">Glycosyltransferase</fullName>
    </submittedName>
</protein>
<dbReference type="EMBL" id="LNQE01001173">
    <property type="protein sequence ID" value="KUG20569.1"/>
    <property type="molecule type" value="Genomic_DNA"/>
</dbReference>
<dbReference type="InterPro" id="IPR028098">
    <property type="entry name" value="Glyco_trans_4-like_N"/>
</dbReference>
<dbReference type="Pfam" id="PF13439">
    <property type="entry name" value="Glyco_transf_4"/>
    <property type="match status" value="1"/>
</dbReference>
<keyword evidence="3" id="KW-0808">Transferase</keyword>
<accession>A0A0W8FI90</accession>
<evidence type="ECO:0000256" key="1">
    <source>
        <dbReference type="SAM" id="MobiDB-lite"/>
    </source>
</evidence>
<reference evidence="3" key="1">
    <citation type="journal article" date="2015" name="Proc. Natl. Acad. Sci. U.S.A.">
        <title>Networks of energetic and metabolic interactions define dynamics in microbial communities.</title>
        <authorList>
            <person name="Embree M."/>
            <person name="Liu J.K."/>
            <person name="Al-Bassam M.M."/>
            <person name="Zengler K."/>
        </authorList>
    </citation>
    <scope>NUCLEOTIDE SEQUENCE</scope>
</reference>
<dbReference type="Pfam" id="PF13692">
    <property type="entry name" value="Glyco_trans_1_4"/>
    <property type="match status" value="1"/>
</dbReference>